<evidence type="ECO:0000313" key="6">
    <source>
        <dbReference type="EMBL" id="MDX8033149.1"/>
    </source>
</evidence>
<comment type="cofactor">
    <cofactor evidence="1">
        <name>Zn(2+)</name>
        <dbReference type="ChEBI" id="CHEBI:29105"/>
    </cofactor>
</comment>
<dbReference type="SUPFAM" id="SSF56281">
    <property type="entry name" value="Metallo-hydrolase/oxidoreductase"/>
    <property type="match status" value="1"/>
</dbReference>
<proteinExistence type="predicted"/>
<sequence>MLVIGFPTGALQANCFVLAAGEGEPCVIIDPGQDAVEPIEQALREYKLAPVAVLLTHGHFDHTFSVTPVCDGNDIPAYIHPDDVAMLSDPLKGVSRESAAFFGGNLEMREPSEVRELTDGVELDLAGLQITVDHTPGHTGGSVMFRSGVQEGGRLVISGDTLFAGSIGRTDLPGGDHSRMLSSLQNKVLTLPDDTVVLPGHGPSTTIGRERGTNPYLLQLQDAVRTEAVHIEDTPAAPHRGL</sequence>
<keyword evidence="7" id="KW-1185">Reference proteome</keyword>
<dbReference type="InterPro" id="IPR036866">
    <property type="entry name" value="RibonucZ/Hydroxyglut_hydro"/>
</dbReference>
<keyword evidence="3" id="KW-0378">Hydrolase</keyword>
<evidence type="ECO:0000256" key="4">
    <source>
        <dbReference type="ARBA" id="ARBA00022833"/>
    </source>
</evidence>
<evidence type="ECO:0000256" key="1">
    <source>
        <dbReference type="ARBA" id="ARBA00001947"/>
    </source>
</evidence>
<evidence type="ECO:0000313" key="7">
    <source>
        <dbReference type="Proteomes" id="UP001285521"/>
    </source>
</evidence>
<dbReference type="Pfam" id="PF00753">
    <property type="entry name" value="Lactamase_B"/>
    <property type="match status" value="1"/>
</dbReference>
<dbReference type="RefSeq" id="WP_319968177.1">
    <property type="nucleotide sequence ID" value="NZ_JAXAVW010000019.1"/>
</dbReference>
<evidence type="ECO:0000256" key="3">
    <source>
        <dbReference type="ARBA" id="ARBA00022801"/>
    </source>
</evidence>
<dbReference type="Proteomes" id="UP001285521">
    <property type="component" value="Unassembled WGS sequence"/>
</dbReference>
<dbReference type="InterPro" id="IPR001279">
    <property type="entry name" value="Metallo-B-lactamas"/>
</dbReference>
<feature type="domain" description="Metallo-beta-lactamase" evidence="5">
    <location>
        <begin position="12"/>
        <end position="201"/>
    </location>
</feature>
<name>A0ABU4T4R9_9PSEU</name>
<keyword evidence="2" id="KW-0479">Metal-binding</keyword>
<dbReference type="Gene3D" id="3.60.15.10">
    <property type="entry name" value="Ribonuclease Z/Hydroxyacylglutathione hydrolase-like"/>
    <property type="match status" value="1"/>
</dbReference>
<reference evidence="6 7" key="1">
    <citation type="submission" date="2023-11" db="EMBL/GenBank/DDBJ databases">
        <title>Lentzea sokolovensis, sp. nov., Lentzea kristufkii, sp. nov., and Lentzea miocenensis, sp. nov., rare actinobacteria from Sokolov Coal Basin, Miocene lacustrine sediment, Czech Republic.</title>
        <authorList>
            <person name="Lara A."/>
            <person name="Kotroba L."/>
            <person name="Nouioui I."/>
            <person name="Neumann-Schaal M."/>
            <person name="Mast Y."/>
            <person name="Chronakova A."/>
        </authorList>
    </citation>
    <scope>NUCLEOTIDE SEQUENCE [LARGE SCALE GENOMIC DNA]</scope>
    <source>
        <strain evidence="6 7">BCCO 10_0856</strain>
    </source>
</reference>
<dbReference type="EMBL" id="JAXAVW010000019">
    <property type="protein sequence ID" value="MDX8033149.1"/>
    <property type="molecule type" value="Genomic_DNA"/>
</dbReference>
<comment type="caution">
    <text evidence="6">The sequence shown here is derived from an EMBL/GenBank/DDBJ whole genome shotgun (WGS) entry which is preliminary data.</text>
</comment>
<dbReference type="InterPro" id="IPR051453">
    <property type="entry name" value="MBL_Glyoxalase_II"/>
</dbReference>
<evidence type="ECO:0000259" key="5">
    <source>
        <dbReference type="SMART" id="SM00849"/>
    </source>
</evidence>
<protein>
    <submittedName>
        <fullName evidence="6">MBL fold metallo-hydrolase</fullName>
    </submittedName>
</protein>
<evidence type="ECO:0000256" key="2">
    <source>
        <dbReference type="ARBA" id="ARBA00022723"/>
    </source>
</evidence>
<gene>
    <name evidence="6" type="ORF">SK803_23265</name>
</gene>
<accession>A0ABU4T4R9</accession>
<dbReference type="PANTHER" id="PTHR46233">
    <property type="entry name" value="HYDROXYACYLGLUTATHIONE HYDROLASE GLOC"/>
    <property type="match status" value="1"/>
</dbReference>
<dbReference type="CDD" id="cd06262">
    <property type="entry name" value="metallo-hydrolase-like_MBL-fold"/>
    <property type="match status" value="1"/>
</dbReference>
<keyword evidence="4" id="KW-0862">Zinc</keyword>
<dbReference type="PANTHER" id="PTHR46233:SF3">
    <property type="entry name" value="HYDROXYACYLGLUTATHIONE HYDROLASE GLOC"/>
    <property type="match status" value="1"/>
</dbReference>
<organism evidence="6 7">
    <name type="scientific">Lentzea miocenica</name>
    <dbReference type="NCBI Taxonomy" id="3095431"/>
    <lineage>
        <taxon>Bacteria</taxon>
        <taxon>Bacillati</taxon>
        <taxon>Actinomycetota</taxon>
        <taxon>Actinomycetes</taxon>
        <taxon>Pseudonocardiales</taxon>
        <taxon>Pseudonocardiaceae</taxon>
        <taxon>Lentzea</taxon>
    </lineage>
</organism>
<dbReference type="SMART" id="SM00849">
    <property type="entry name" value="Lactamase_B"/>
    <property type="match status" value="1"/>
</dbReference>